<keyword evidence="3" id="KW-0808">Transferase</keyword>
<comment type="similarity">
    <text evidence="1">Belongs to the ComF/GntX family.</text>
</comment>
<sequence>MRECAGGLLPFVDLAFPPGCVSCGELVEGSGYRHLCVACAGKIDFVEEPACVTCGHPFYGDVEGERMCPHCEGMHPAYREGRTAVLFKGAARALVHELKYHRGLHVLEDIAEVFRRSERVMTLVADATLIPVPLHPRKKRERGYNQSELLAEALVKASGGRARIEALLRRVVDTASQTGFDRKTRRTNLKNAFALTPGGLITPGHHYILVDDVFTTGSTLNSCAGVLRRAGCLNLDVVTFGHG</sequence>
<dbReference type="GO" id="GO:0016757">
    <property type="term" value="F:glycosyltransferase activity"/>
    <property type="evidence" value="ECO:0007669"/>
    <property type="project" value="UniProtKB-KW"/>
</dbReference>
<organism evidence="3 4">
    <name type="scientific">Nibricoccus aquaticus</name>
    <dbReference type="NCBI Taxonomy" id="2576891"/>
    <lineage>
        <taxon>Bacteria</taxon>
        <taxon>Pseudomonadati</taxon>
        <taxon>Verrucomicrobiota</taxon>
        <taxon>Opitutia</taxon>
        <taxon>Opitutales</taxon>
        <taxon>Opitutaceae</taxon>
        <taxon>Nibricoccus</taxon>
    </lineage>
</organism>
<reference evidence="3 4" key="1">
    <citation type="submission" date="2017-09" db="EMBL/GenBank/DDBJ databases">
        <title>Complete genome sequence of Verrucomicrobial strain HZ-65, isolated from freshwater.</title>
        <authorList>
            <person name="Choi A."/>
        </authorList>
    </citation>
    <scope>NUCLEOTIDE SEQUENCE [LARGE SCALE GENOMIC DNA]</scope>
    <source>
        <strain evidence="3 4">HZ-65</strain>
    </source>
</reference>
<keyword evidence="4" id="KW-1185">Reference proteome</keyword>
<dbReference type="Pfam" id="PF18912">
    <property type="entry name" value="DZR_2"/>
    <property type="match status" value="1"/>
</dbReference>
<keyword evidence="3" id="KW-0328">Glycosyltransferase</keyword>
<dbReference type="InterPro" id="IPR044005">
    <property type="entry name" value="DZR_2"/>
</dbReference>
<evidence type="ECO:0000256" key="1">
    <source>
        <dbReference type="ARBA" id="ARBA00008007"/>
    </source>
</evidence>
<dbReference type="AlphaFoldDB" id="A0A290QCM1"/>
<dbReference type="Proteomes" id="UP000217265">
    <property type="component" value="Chromosome"/>
</dbReference>
<dbReference type="OrthoDB" id="9779910at2"/>
<evidence type="ECO:0000313" key="4">
    <source>
        <dbReference type="Proteomes" id="UP000217265"/>
    </source>
</evidence>
<dbReference type="KEGG" id="vbh:CMV30_16200"/>
<feature type="domain" description="Double zinc ribbon" evidence="2">
    <location>
        <begin position="12"/>
        <end position="71"/>
    </location>
</feature>
<dbReference type="SUPFAM" id="SSF53271">
    <property type="entry name" value="PRTase-like"/>
    <property type="match status" value="1"/>
</dbReference>
<name>A0A290QCM1_9BACT</name>
<dbReference type="Gene3D" id="3.40.50.2020">
    <property type="match status" value="1"/>
</dbReference>
<dbReference type="InterPro" id="IPR029057">
    <property type="entry name" value="PRTase-like"/>
</dbReference>
<gene>
    <name evidence="3" type="ORF">CMV30_16200</name>
</gene>
<dbReference type="InterPro" id="IPR000836">
    <property type="entry name" value="PRTase_dom"/>
</dbReference>
<accession>A0A290QCM1</accession>
<dbReference type="PANTHER" id="PTHR47505:SF1">
    <property type="entry name" value="DNA UTILIZATION PROTEIN YHGH"/>
    <property type="match status" value="1"/>
</dbReference>
<dbReference type="EMBL" id="CP023344">
    <property type="protein sequence ID" value="ATC66203.1"/>
    <property type="molecule type" value="Genomic_DNA"/>
</dbReference>
<dbReference type="PANTHER" id="PTHR47505">
    <property type="entry name" value="DNA UTILIZATION PROTEIN YHGH"/>
    <property type="match status" value="1"/>
</dbReference>
<evidence type="ECO:0000259" key="2">
    <source>
        <dbReference type="Pfam" id="PF18912"/>
    </source>
</evidence>
<dbReference type="InterPro" id="IPR051910">
    <property type="entry name" value="ComF/GntX_DNA_util-trans"/>
</dbReference>
<proteinExistence type="inferred from homology"/>
<evidence type="ECO:0000313" key="3">
    <source>
        <dbReference type="EMBL" id="ATC66203.1"/>
    </source>
</evidence>
<protein>
    <submittedName>
        <fullName evidence="3">Amidophosphoribosyltransferase</fullName>
    </submittedName>
</protein>
<dbReference type="CDD" id="cd06223">
    <property type="entry name" value="PRTases_typeI"/>
    <property type="match status" value="1"/>
</dbReference>